<dbReference type="AlphaFoldDB" id="A0A9W7KTU5"/>
<proteinExistence type="inferred from homology"/>
<dbReference type="InterPro" id="IPR050495">
    <property type="entry name" value="ATG22/LtaA_families"/>
</dbReference>
<gene>
    <name evidence="9" type="ORF">TrRE_jg5202</name>
</gene>
<accession>A0A9W7KTU5</accession>
<evidence type="ECO:0000313" key="9">
    <source>
        <dbReference type="EMBL" id="GMI11284.1"/>
    </source>
</evidence>
<evidence type="ECO:0000256" key="5">
    <source>
        <dbReference type="ARBA" id="ARBA00022989"/>
    </source>
</evidence>
<dbReference type="GO" id="GO:0012505">
    <property type="term" value="C:endomembrane system"/>
    <property type="evidence" value="ECO:0007669"/>
    <property type="project" value="UniProtKB-SubCell"/>
</dbReference>
<feature type="transmembrane region" description="Helical" evidence="8">
    <location>
        <begin position="241"/>
        <end position="263"/>
    </location>
</feature>
<comment type="subcellular location">
    <subcellularLocation>
        <location evidence="1">Endomembrane system</location>
        <topology evidence="1">Multi-pass membrane protein</topology>
    </subcellularLocation>
</comment>
<organism evidence="9 10">
    <name type="scientific">Triparma retinervis</name>
    <dbReference type="NCBI Taxonomy" id="2557542"/>
    <lineage>
        <taxon>Eukaryota</taxon>
        <taxon>Sar</taxon>
        <taxon>Stramenopiles</taxon>
        <taxon>Ochrophyta</taxon>
        <taxon>Bolidophyceae</taxon>
        <taxon>Parmales</taxon>
        <taxon>Triparmaceae</taxon>
        <taxon>Triparma</taxon>
    </lineage>
</organism>
<feature type="transmembrane region" description="Helical" evidence="8">
    <location>
        <begin position="497"/>
        <end position="515"/>
    </location>
</feature>
<comment type="caution">
    <text evidence="9">The sequence shown here is derived from an EMBL/GenBank/DDBJ whole genome shotgun (WGS) entry which is preliminary data.</text>
</comment>
<keyword evidence="5 8" id="KW-1133">Transmembrane helix</keyword>
<keyword evidence="10" id="KW-1185">Reference proteome</keyword>
<feature type="region of interest" description="Disordered" evidence="7">
    <location>
        <begin position="914"/>
        <end position="934"/>
    </location>
</feature>
<protein>
    <submittedName>
        <fullName evidence="9">Uncharacterized protein</fullName>
    </submittedName>
</protein>
<feature type="transmembrane region" description="Helical" evidence="8">
    <location>
        <begin position="622"/>
        <end position="643"/>
    </location>
</feature>
<evidence type="ECO:0000256" key="2">
    <source>
        <dbReference type="ARBA" id="ARBA00006978"/>
    </source>
</evidence>
<feature type="transmembrane region" description="Helical" evidence="8">
    <location>
        <begin position="463"/>
        <end position="485"/>
    </location>
</feature>
<feature type="transmembrane region" description="Helical" evidence="8">
    <location>
        <begin position="436"/>
        <end position="457"/>
    </location>
</feature>
<dbReference type="PANTHER" id="PTHR23519">
    <property type="entry name" value="AUTOPHAGY-RELATED PROTEIN 22"/>
    <property type="match status" value="1"/>
</dbReference>
<feature type="transmembrane region" description="Helical" evidence="8">
    <location>
        <begin position="153"/>
        <end position="178"/>
    </location>
</feature>
<name>A0A9W7KTU5_9STRA</name>
<comment type="similarity">
    <text evidence="2">Belongs to the ATG22 family.</text>
</comment>
<evidence type="ECO:0000256" key="8">
    <source>
        <dbReference type="SAM" id="Phobius"/>
    </source>
</evidence>
<feature type="transmembrane region" description="Helical" evidence="8">
    <location>
        <begin position="684"/>
        <end position="709"/>
    </location>
</feature>
<keyword evidence="3" id="KW-0813">Transport</keyword>
<dbReference type="EMBL" id="BRXZ01000415">
    <property type="protein sequence ID" value="GMI11284.1"/>
    <property type="molecule type" value="Genomic_DNA"/>
</dbReference>
<evidence type="ECO:0000256" key="3">
    <source>
        <dbReference type="ARBA" id="ARBA00022448"/>
    </source>
</evidence>
<dbReference type="OrthoDB" id="192733at2759"/>
<dbReference type="Pfam" id="PF11700">
    <property type="entry name" value="ATG22"/>
    <property type="match status" value="1"/>
</dbReference>
<dbReference type="Proteomes" id="UP001165082">
    <property type="component" value="Unassembled WGS sequence"/>
</dbReference>
<sequence length="965" mass="106305">MYIDCTSCDPSSPHLSNFLASHPHKIKVAADVVPDAAVPPTTRRSKRSNALPSPLGCDSVRQVTISRGDESSIPGLFKSSSSDVENGVVYYLLVPSSSGSPHAGRRRLDDYGDYGNDGDFDDDAYSAYNDDDSSSSSSVDYSQMMFAIQYTQLVLWTSVVVTACAFYCVYLMCVMPMFEDTLLYGGFMSVKSSIDSTASTSESQVGTTPSSKNMKQRARAWHEEAIPTSKAELNSWYLYDWANSVFSSAVVVMWLPIFLMYLANRHACPYTWEEPLVTNSSSVHYRRGMFSPYLTAFGNPKWDDSKGYYNKSTHCRYDWESAGAAGLWNNDPDDEATPTGEQFWMERGNPVYGLKGAFEAELNFDGPIEFPLTLLGDSTAITADGLTWNSTNPYLLTKAKISIEDDGAGSFIFKANPEDFALGATTVDILVGDVSVMSFSICIYAMPFCPFPVYFLGVPVIPMAFTNFVISASVMFQALFFVFFAGLGDFGPYRKQILLQTGLGGAISCMANILFVDGDDYVNAGINFVLTNVLFGASVVMYNAYLPFITKSHPTFQEQMKQFKKNKAGGAMKMGEALKELLECYSDLQDAISARGYFYGYVSGFLMVGITMVVMIMESTMFGIRLSIFLSGLWWFVFSMPMIPYMEKRPGPPLPKTSMGFFLTFSFKRLLASMRCLPHIPETFRFIIAYFMFSDAYSTIASVGVIFAIDELNFSNMESYTRTCFTDIVPPGQESEFFGIFEISDKGSSWLGPAICGGLSQATGSMRPAFFYLFIMSSVGWYLVYKTDMNEGAEACRRKDIQVRMEAVRKKLGVSKIQIQMNAKKFLGASSTASSMASSTASSTTSSVEVKEKSVVEMTKEEIHKEDAMEDAPIDAMLQRASIIDPNDVDGALSKMPKRKNSMFAMRARATGAANEYGGTGSGSNSSERSVRSTARKSSLLVIGEFGKAGLMADINNAKVRPDAE</sequence>
<reference evidence="9" key="1">
    <citation type="submission" date="2022-07" db="EMBL/GenBank/DDBJ databases">
        <title>Genome analysis of Parmales, a sister group of diatoms, reveals the evolutionary specialization of diatoms from phago-mixotrophs to photoautotrophs.</title>
        <authorList>
            <person name="Ban H."/>
            <person name="Sato S."/>
            <person name="Yoshikawa S."/>
            <person name="Kazumasa Y."/>
            <person name="Nakamura Y."/>
            <person name="Ichinomiya M."/>
            <person name="Saitoh K."/>
            <person name="Sato N."/>
            <person name="Blanc-Mathieu R."/>
            <person name="Endo H."/>
            <person name="Kuwata A."/>
            <person name="Ogata H."/>
        </authorList>
    </citation>
    <scope>NUCLEOTIDE SEQUENCE</scope>
</reference>
<dbReference type="InterPro" id="IPR024671">
    <property type="entry name" value="Atg22-like"/>
</dbReference>
<dbReference type="PANTHER" id="PTHR23519:SF1">
    <property type="entry name" value="AUTOPHAGY-RELATED PROTEIN 22"/>
    <property type="match status" value="1"/>
</dbReference>
<keyword evidence="6 8" id="KW-0472">Membrane</keyword>
<dbReference type="SUPFAM" id="SSF103473">
    <property type="entry name" value="MFS general substrate transporter"/>
    <property type="match status" value="1"/>
</dbReference>
<feature type="transmembrane region" description="Helical" evidence="8">
    <location>
        <begin position="598"/>
        <end position="616"/>
    </location>
</feature>
<evidence type="ECO:0000256" key="7">
    <source>
        <dbReference type="SAM" id="MobiDB-lite"/>
    </source>
</evidence>
<feature type="transmembrane region" description="Helical" evidence="8">
    <location>
        <begin position="521"/>
        <end position="545"/>
    </location>
</feature>
<evidence type="ECO:0000256" key="4">
    <source>
        <dbReference type="ARBA" id="ARBA00022692"/>
    </source>
</evidence>
<feature type="transmembrane region" description="Helical" evidence="8">
    <location>
        <begin position="769"/>
        <end position="785"/>
    </location>
</feature>
<keyword evidence="4 8" id="KW-0812">Transmembrane</keyword>
<evidence type="ECO:0000256" key="6">
    <source>
        <dbReference type="ARBA" id="ARBA00023136"/>
    </source>
</evidence>
<evidence type="ECO:0000313" key="10">
    <source>
        <dbReference type="Proteomes" id="UP001165082"/>
    </source>
</evidence>
<dbReference type="InterPro" id="IPR036259">
    <property type="entry name" value="MFS_trans_sf"/>
</dbReference>
<evidence type="ECO:0000256" key="1">
    <source>
        <dbReference type="ARBA" id="ARBA00004127"/>
    </source>
</evidence>